<protein>
    <recommendedName>
        <fullName evidence="11">O-methylsterigmatocystin oxidoreductase</fullName>
    </recommendedName>
</protein>
<evidence type="ECO:0000256" key="2">
    <source>
        <dbReference type="ARBA" id="ARBA00010617"/>
    </source>
</evidence>
<keyword evidence="10" id="KW-1185">Reference proteome</keyword>
<keyword evidence="6 8" id="KW-0408">Iron</keyword>
<evidence type="ECO:0000256" key="5">
    <source>
        <dbReference type="ARBA" id="ARBA00023002"/>
    </source>
</evidence>
<comment type="caution">
    <text evidence="9">The sequence shown here is derived from an EMBL/GenBank/DDBJ whole genome shotgun (WGS) entry which is preliminary data.</text>
</comment>
<evidence type="ECO:0000256" key="3">
    <source>
        <dbReference type="ARBA" id="ARBA00022617"/>
    </source>
</evidence>
<evidence type="ECO:0000256" key="6">
    <source>
        <dbReference type="ARBA" id="ARBA00023004"/>
    </source>
</evidence>
<comment type="similarity">
    <text evidence="2">Belongs to the cytochrome P450 family.</text>
</comment>
<evidence type="ECO:0000256" key="7">
    <source>
        <dbReference type="ARBA" id="ARBA00023033"/>
    </source>
</evidence>
<keyword evidence="7" id="KW-0503">Monooxygenase</keyword>
<reference evidence="10" key="1">
    <citation type="journal article" date="2017" name="Nat. Microbiol.">
        <title>Global analysis of biosynthetic gene clusters reveals vast potential of secondary metabolite production in Penicillium species.</title>
        <authorList>
            <person name="Nielsen J.C."/>
            <person name="Grijseels S."/>
            <person name="Prigent S."/>
            <person name="Ji B."/>
            <person name="Dainat J."/>
            <person name="Nielsen K.F."/>
            <person name="Frisvad J.C."/>
            <person name="Workman M."/>
            <person name="Nielsen J."/>
        </authorList>
    </citation>
    <scope>NUCLEOTIDE SEQUENCE [LARGE SCALE GENOMIC DNA]</scope>
    <source>
        <strain evidence="10">IBT 29525</strain>
    </source>
</reference>
<keyword evidence="3 8" id="KW-0349">Heme</keyword>
<dbReference type="InterPro" id="IPR036396">
    <property type="entry name" value="Cyt_P450_sf"/>
</dbReference>
<evidence type="ECO:0008006" key="11">
    <source>
        <dbReference type="Google" id="ProtNLM"/>
    </source>
</evidence>
<sequence>MLSLTGPISSVTVLGKTLIIINDRDLAFQILEKNSIKHSSRPHLVFAGELAGWGKLVLSQDNTPLLRAYRRAITRVIGTRESAAKFNGLIELEARRFAYRILHTPEKFLDHNRTASGAFILTITYGYNIEPRGEDPLVRLANLAVKKFSEAAVPGAWLVDFIPALKYVPEWMPGANFQKVAKDHVQTITRFAESPFAFTKAQMDRGKDRQCFVSTLLRQGEDEEIVKWLTAAMYGCAGDTTTAILEGFFLAMMLFPDVQRKAQAEMDELFGKPALPSATDRERLPYVNAIVKEATRWLTVAPLGIPHRTDQDDIINGYLIPKNAIIVPNTWSFNNDPTIYPNPRDFEPERFLSEPGALDPGDVSFGFGRRVCPRRLIAETSIFLIIAHTLAIFDIRKPVENGEEIKSTLDSTAGFLIHFVPFDASITPRSREHEQLIVDFEKTHPFETGDSKVLADAYH</sequence>
<evidence type="ECO:0000256" key="1">
    <source>
        <dbReference type="ARBA" id="ARBA00001971"/>
    </source>
</evidence>
<dbReference type="Gene3D" id="1.10.630.10">
    <property type="entry name" value="Cytochrome P450"/>
    <property type="match status" value="1"/>
</dbReference>
<dbReference type="InterPro" id="IPR002401">
    <property type="entry name" value="Cyt_P450_E_grp-I"/>
</dbReference>
<dbReference type="Pfam" id="PF00067">
    <property type="entry name" value="p450"/>
    <property type="match status" value="1"/>
</dbReference>
<dbReference type="GO" id="GO:0016705">
    <property type="term" value="F:oxidoreductase activity, acting on paired donors, with incorporation or reduction of molecular oxygen"/>
    <property type="evidence" value="ECO:0007669"/>
    <property type="project" value="InterPro"/>
</dbReference>
<dbReference type="STRING" id="60172.A0A1V6QQG4"/>
<proteinExistence type="inferred from homology"/>
<dbReference type="GO" id="GO:0004497">
    <property type="term" value="F:monooxygenase activity"/>
    <property type="evidence" value="ECO:0007669"/>
    <property type="project" value="UniProtKB-KW"/>
</dbReference>
<dbReference type="PRINTS" id="PR00385">
    <property type="entry name" value="P450"/>
</dbReference>
<dbReference type="Proteomes" id="UP000191612">
    <property type="component" value="Unassembled WGS sequence"/>
</dbReference>
<dbReference type="InterPro" id="IPR050364">
    <property type="entry name" value="Cytochrome_P450_fung"/>
</dbReference>
<accession>A0A1V6QQG4</accession>
<dbReference type="PANTHER" id="PTHR46300:SF7">
    <property type="entry name" value="P450, PUTATIVE (EUROFUNG)-RELATED"/>
    <property type="match status" value="1"/>
</dbReference>
<dbReference type="SUPFAM" id="SSF48264">
    <property type="entry name" value="Cytochrome P450"/>
    <property type="match status" value="1"/>
</dbReference>
<dbReference type="CDD" id="cd11065">
    <property type="entry name" value="CYP64-like"/>
    <property type="match status" value="1"/>
</dbReference>
<keyword evidence="4 8" id="KW-0479">Metal-binding</keyword>
<dbReference type="GO" id="GO:0020037">
    <property type="term" value="F:heme binding"/>
    <property type="evidence" value="ECO:0007669"/>
    <property type="project" value="InterPro"/>
</dbReference>
<dbReference type="GO" id="GO:0005506">
    <property type="term" value="F:iron ion binding"/>
    <property type="evidence" value="ECO:0007669"/>
    <property type="project" value="InterPro"/>
</dbReference>
<feature type="binding site" description="axial binding residue" evidence="8">
    <location>
        <position position="372"/>
    </location>
    <ligand>
        <name>heme</name>
        <dbReference type="ChEBI" id="CHEBI:30413"/>
    </ligand>
    <ligandPart>
        <name>Fe</name>
        <dbReference type="ChEBI" id="CHEBI:18248"/>
    </ligandPart>
</feature>
<dbReference type="AlphaFoldDB" id="A0A1V6QQG4"/>
<dbReference type="EMBL" id="MDYO01000053">
    <property type="protein sequence ID" value="OQD91458.1"/>
    <property type="molecule type" value="Genomic_DNA"/>
</dbReference>
<dbReference type="GO" id="GO:0043386">
    <property type="term" value="P:mycotoxin biosynthetic process"/>
    <property type="evidence" value="ECO:0007669"/>
    <property type="project" value="UniProtKB-ARBA"/>
</dbReference>
<organism evidence="9 10">
    <name type="scientific">Penicillium solitum</name>
    <dbReference type="NCBI Taxonomy" id="60172"/>
    <lineage>
        <taxon>Eukaryota</taxon>
        <taxon>Fungi</taxon>
        <taxon>Dikarya</taxon>
        <taxon>Ascomycota</taxon>
        <taxon>Pezizomycotina</taxon>
        <taxon>Eurotiomycetes</taxon>
        <taxon>Eurotiomycetidae</taxon>
        <taxon>Eurotiales</taxon>
        <taxon>Aspergillaceae</taxon>
        <taxon>Penicillium</taxon>
    </lineage>
</organism>
<keyword evidence="5" id="KW-0560">Oxidoreductase</keyword>
<evidence type="ECO:0000256" key="8">
    <source>
        <dbReference type="PIRSR" id="PIRSR602401-1"/>
    </source>
</evidence>
<dbReference type="InterPro" id="IPR001128">
    <property type="entry name" value="Cyt_P450"/>
</dbReference>
<dbReference type="PRINTS" id="PR00463">
    <property type="entry name" value="EP450I"/>
</dbReference>
<evidence type="ECO:0000256" key="4">
    <source>
        <dbReference type="ARBA" id="ARBA00022723"/>
    </source>
</evidence>
<dbReference type="PANTHER" id="PTHR46300">
    <property type="entry name" value="P450, PUTATIVE (EUROFUNG)-RELATED-RELATED"/>
    <property type="match status" value="1"/>
</dbReference>
<evidence type="ECO:0000313" key="10">
    <source>
        <dbReference type="Proteomes" id="UP000191612"/>
    </source>
</evidence>
<evidence type="ECO:0000313" key="9">
    <source>
        <dbReference type="EMBL" id="OQD91458.1"/>
    </source>
</evidence>
<gene>
    <name evidence="9" type="ORF">PENSOL_c053G09049</name>
</gene>
<name>A0A1V6QQG4_9EURO</name>
<comment type="cofactor">
    <cofactor evidence="1 8">
        <name>heme</name>
        <dbReference type="ChEBI" id="CHEBI:30413"/>
    </cofactor>
</comment>